<gene>
    <name evidence="3" type="ORF">Tci_051391</name>
</gene>
<dbReference type="EMBL" id="BKCJ010007866">
    <property type="protein sequence ID" value="GEU79413.1"/>
    <property type="molecule type" value="Genomic_DNA"/>
</dbReference>
<feature type="region of interest" description="Disordered" evidence="1">
    <location>
        <begin position="485"/>
        <end position="514"/>
    </location>
</feature>
<reference evidence="3" key="1">
    <citation type="journal article" date="2019" name="Sci. Rep.">
        <title>Draft genome of Tanacetum cinerariifolium, the natural source of mosquito coil.</title>
        <authorList>
            <person name="Yamashiro T."/>
            <person name="Shiraishi A."/>
            <person name="Satake H."/>
            <person name="Nakayama K."/>
        </authorList>
    </citation>
    <scope>NUCLEOTIDE SEQUENCE</scope>
</reference>
<feature type="region of interest" description="Disordered" evidence="1">
    <location>
        <begin position="533"/>
        <end position="553"/>
    </location>
</feature>
<feature type="region of interest" description="Disordered" evidence="1">
    <location>
        <begin position="212"/>
        <end position="247"/>
    </location>
</feature>
<dbReference type="AlphaFoldDB" id="A0A6L2MZX4"/>
<feature type="compositionally biased region" description="Basic and acidic residues" evidence="1">
    <location>
        <begin position="493"/>
        <end position="504"/>
    </location>
</feature>
<feature type="compositionally biased region" description="Polar residues" evidence="1">
    <location>
        <begin position="212"/>
        <end position="222"/>
    </location>
</feature>
<sequence length="553" mass="61938">MLVEAARTMLIFSRAPLFLRAEAIATACFTQNRFIIHRRFNKTPYELINSKKLDISFLHVFGALCYPKNDREDIGKLGAKGDIGFFIGYSADSCAYRIYNRRTKKIMETMNVTFYELLTMSFDQSSSKPGLQSMTSGQISSGLDLTYAPLIITSQQPTEGELDLLFEAMYDDYIDGQPSTAPRIILATQAHQVRQTLSSSTSIVVTALTPSNSSSLATNLPKPSQDVDGLNSQQQHAQQQGNQASLQPETVADNVPNDMFDENSFVNPFANPSTSVVESSSSPYDHPLERVLGEPSRPVLTRNELRCDGDMCIYALTVSTIEPKNVKEAMTDSAWIDYMQEELLQFKRLNDSGFELTGFSEADYAGCKDTFKSTSGGAQFFREKLVSWCSKKQDCTTLSIAKAEYVSACCAQVLWMRTQLTDYGFHFNKIPIYCDSKSAIAISCNPVQHSRTKHIAVHYHFIKEHVEKGEHFGISGKLNVSQMISQDTQSQRDLPRNTPLDRVEVPSQSQRDLPRYTPLDRVDVLGLDDGVTTSFQRSQDSRTHAQSTKIYSR</sequence>
<evidence type="ECO:0000313" key="3">
    <source>
        <dbReference type="EMBL" id="GEU79413.1"/>
    </source>
</evidence>
<accession>A0A6L2MZX4</accession>
<comment type="caution">
    <text evidence="3">The sequence shown here is derived from an EMBL/GenBank/DDBJ whole genome shotgun (WGS) entry which is preliminary data.</text>
</comment>
<dbReference type="Pfam" id="PF25597">
    <property type="entry name" value="SH3_retrovirus"/>
    <property type="match status" value="1"/>
</dbReference>
<feature type="domain" description="Retroviral polymerase SH3-like" evidence="2">
    <location>
        <begin position="64"/>
        <end position="125"/>
    </location>
</feature>
<dbReference type="PANTHER" id="PTHR11439:SF495">
    <property type="entry name" value="REVERSE TRANSCRIPTASE, RNA-DEPENDENT DNA POLYMERASE-RELATED"/>
    <property type="match status" value="1"/>
</dbReference>
<name>A0A6L2MZX4_TANCI</name>
<organism evidence="3">
    <name type="scientific">Tanacetum cinerariifolium</name>
    <name type="common">Dalmatian daisy</name>
    <name type="synonym">Chrysanthemum cinerariifolium</name>
    <dbReference type="NCBI Taxonomy" id="118510"/>
    <lineage>
        <taxon>Eukaryota</taxon>
        <taxon>Viridiplantae</taxon>
        <taxon>Streptophyta</taxon>
        <taxon>Embryophyta</taxon>
        <taxon>Tracheophyta</taxon>
        <taxon>Spermatophyta</taxon>
        <taxon>Magnoliopsida</taxon>
        <taxon>eudicotyledons</taxon>
        <taxon>Gunneridae</taxon>
        <taxon>Pentapetalae</taxon>
        <taxon>asterids</taxon>
        <taxon>campanulids</taxon>
        <taxon>Asterales</taxon>
        <taxon>Asteraceae</taxon>
        <taxon>Asteroideae</taxon>
        <taxon>Anthemideae</taxon>
        <taxon>Anthemidinae</taxon>
        <taxon>Tanacetum</taxon>
    </lineage>
</organism>
<protein>
    <submittedName>
        <fullName evidence="3">Retrovirus-related Pol polyprotein from transposon TNT 1-94</fullName>
    </submittedName>
</protein>
<proteinExistence type="predicted"/>
<feature type="compositionally biased region" description="Low complexity" evidence="1">
    <location>
        <begin position="229"/>
        <end position="247"/>
    </location>
</feature>
<dbReference type="PANTHER" id="PTHR11439">
    <property type="entry name" value="GAG-POL-RELATED RETROTRANSPOSON"/>
    <property type="match status" value="1"/>
</dbReference>
<evidence type="ECO:0000256" key="1">
    <source>
        <dbReference type="SAM" id="MobiDB-lite"/>
    </source>
</evidence>
<evidence type="ECO:0000259" key="2">
    <source>
        <dbReference type="Pfam" id="PF25597"/>
    </source>
</evidence>
<dbReference type="CDD" id="cd09272">
    <property type="entry name" value="RNase_HI_RT_Ty1"/>
    <property type="match status" value="1"/>
</dbReference>
<dbReference type="InterPro" id="IPR057670">
    <property type="entry name" value="SH3_retrovirus"/>
</dbReference>